<name>A0A2H0BSJ5_9BACT</name>
<dbReference type="Gene3D" id="1.10.3210.10">
    <property type="entry name" value="Hypothetical protein af1432"/>
    <property type="match status" value="1"/>
</dbReference>
<proteinExistence type="predicted"/>
<sequence>MSDKLESVAEELVRSKILGSRKGSSEPASEHSFRVRDALKRYGYAEDVILAGLLHDTIEDSEVTEAELRELGFSDRTRELVLLCTHDERIKDGSERWIVMMANLIKAGDKEAWAIKTADITDNLRSCHTMAKERCKFMREAKGPFFLNISKSALENTPIWEELKKELA</sequence>
<dbReference type="PANTHER" id="PTHR46246">
    <property type="entry name" value="GUANOSINE-3',5'-BIS(DIPHOSPHATE) 3'-PYROPHOSPHOHYDROLASE MESH1"/>
    <property type="match status" value="1"/>
</dbReference>
<evidence type="ECO:0000259" key="1">
    <source>
        <dbReference type="SMART" id="SM00471"/>
    </source>
</evidence>
<evidence type="ECO:0000313" key="2">
    <source>
        <dbReference type="EMBL" id="PIP60656.1"/>
    </source>
</evidence>
<dbReference type="AlphaFoldDB" id="A0A2H0BSJ5"/>
<dbReference type="Pfam" id="PF13328">
    <property type="entry name" value="HD_4"/>
    <property type="match status" value="1"/>
</dbReference>
<protein>
    <recommendedName>
        <fullName evidence="1">HD/PDEase domain-containing protein</fullName>
    </recommendedName>
</protein>
<dbReference type="EMBL" id="PCSZ01000041">
    <property type="protein sequence ID" value="PIP60656.1"/>
    <property type="molecule type" value="Genomic_DNA"/>
</dbReference>
<organism evidence="2 3">
    <name type="scientific">Candidatus Uhrbacteria bacterium CG22_combo_CG10-13_8_21_14_all_47_17</name>
    <dbReference type="NCBI Taxonomy" id="1975041"/>
    <lineage>
        <taxon>Bacteria</taxon>
        <taxon>Candidatus Uhriibacteriota</taxon>
    </lineage>
</organism>
<dbReference type="PANTHER" id="PTHR46246:SF1">
    <property type="entry name" value="GUANOSINE-3',5'-BIS(DIPHOSPHATE) 3'-PYROPHOSPHOHYDROLASE MESH1"/>
    <property type="match status" value="1"/>
</dbReference>
<feature type="domain" description="HD/PDEase" evidence="1">
    <location>
        <begin position="24"/>
        <end position="133"/>
    </location>
</feature>
<accession>A0A2H0BSJ5</accession>
<comment type="caution">
    <text evidence="2">The sequence shown here is derived from an EMBL/GenBank/DDBJ whole genome shotgun (WGS) entry which is preliminary data.</text>
</comment>
<dbReference type="SMART" id="SM00471">
    <property type="entry name" value="HDc"/>
    <property type="match status" value="1"/>
</dbReference>
<dbReference type="InterPro" id="IPR052194">
    <property type="entry name" value="MESH1"/>
</dbReference>
<evidence type="ECO:0000313" key="3">
    <source>
        <dbReference type="Proteomes" id="UP000231581"/>
    </source>
</evidence>
<dbReference type="InterPro" id="IPR003607">
    <property type="entry name" value="HD/PDEase_dom"/>
</dbReference>
<dbReference type="SUPFAM" id="SSF109604">
    <property type="entry name" value="HD-domain/PDEase-like"/>
    <property type="match status" value="1"/>
</dbReference>
<dbReference type="GO" id="GO:0008893">
    <property type="term" value="F:guanosine-3',5'-bis(diphosphate) 3'-diphosphatase activity"/>
    <property type="evidence" value="ECO:0007669"/>
    <property type="project" value="TreeGrafter"/>
</dbReference>
<gene>
    <name evidence="2" type="ORF">COX00_02060</name>
</gene>
<dbReference type="Proteomes" id="UP000231581">
    <property type="component" value="Unassembled WGS sequence"/>
</dbReference>
<reference evidence="2 3" key="1">
    <citation type="submission" date="2017-09" db="EMBL/GenBank/DDBJ databases">
        <title>Depth-based differentiation of microbial function through sediment-hosted aquifers and enrichment of novel symbionts in the deep terrestrial subsurface.</title>
        <authorList>
            <person name="Probst A.J."/>
            <person name="Ladd B."/>
            <person name="Jarett J.K."/>
            <person name="Geller-Mcgrath D.E."/>
            <person name="Sieber C.M."/>
            <person name="Emerson J.B."/>
            <person name="Anantharaman K."/>
            <person name="Thomas B.C."/>
            <person name="Malmstrom R."/>
            <person name="Stieglmeier M."/>
            <person name="Klingl A."/>
            <person name="Woyke T."/>
            <person name="Ryan C.M."/>
            <person name="Banfield J.F."/>
        </authorList>
    </citation>
    <scope>NUCLEOTIDE SEQUENCE [LARGE SCALE GENOMIC DNA]</scope>
    <source>
        <strain evidence="2">CG22_combo_CG10-13_8_21_14_all_47_17</strain>
    </source>
</reference>